<dbReference type="STRING" id="1423788.FC78_GL001852"/>
<organism evidence="1 2">
    <name type="scientific">Companilactobacillus bobalius DSM 19674</name>
    <dbReference type="NCBI Taxonomy" id="1423788"/>
    <lineage>
        <taxon>Bacteria</taxon>
        <taxon>Bacillati</taxon>
        <taxon>Bacillota</taxon>
        <taxon>Bacilli</taxon>
        <taxon>Lactobacillales</taxon>
        <taxon>Lactobacillaceae</taxon>
        <taxon>Companilactobacillus</taxon>
        <taxon>Companilactobacillus bobalius</taxon>
    </lineage>
</organism>
<protein>
    <submittedName>
        <fullName evidence="1">Uncharacterized protein</fullName>
    </submittedName>
</protein>
<dbReference type="Proteomes" id="UP000051515">
    <property type="component" value="Unassembled WGS sequence"/>
</dbReference>
<dbReference type="RefSeq" id="WP_056952336.1">
    <property type="nucleotide sequence ID" value="NZ_AZDY01000037.1"/>
</dbReference>
<evidence type="ECO:0000313" key="2">
    <source>
        <dbReference type="Proteomes" id="UP000051515"/>
    </source>
</evidence>
<dbReference type="OrthoDB" id="3189403at2"/>
<dbReference type="PATRIC" id="fig|1423788.3.peg.1913"/>
<accession>A0A0R1KPX5</accession>
<comment type="caution">
    <text evidence="1">The sequence shown here is derived from an EMBL/GenBank/DDBJ whole genome shotgun (WGS) entry which is preliminary data.</text>
</comment>
<proteinExistence type="predicted"/>
<gene>
    <name evidence="1" type="ORF">FC78_GL001852</name>
</gene>
<name>A0A0R1KPX5_9LACO</name>
<reference evidence="1 2" key="1">
    <citation type="journal article" date="2015" name="Genome Announc.">
        <title>Expanding the biotechnology potential of lactobacilli through comparative genomics of 213 strains and associated genera.</title>
        <authorList>
            <person name="Sun Z."/>
            <person name="Harris H.M."/>
            <person name="McCann A."/>
            <person name="Guo C."/>
            <person name="Argimon S."/>
            <person name="Zhang W."/>
            <person name="Yang X."/>
            <person name="Jeffery I.B."/>
            <person name="Cooney J.C."/>
            <person name="Kagawa T.F."/>
            <person name="Liu W."/>
            <person name="Song Y."/>
            <person name="Salvetti E."/>
            <person name="Wrobel A."/>
            <person name="Rasinkangas P."/>
            <person name="Parkhill J."/>
            <person name="Rea M.C."/>
            <person name="O'Sullivan O."/>
            <person name="Ritari J."/>
            <person name="Douillard F.P."/>
            <person name="Paul Ross R."/>
            <person name="Yang R."/>
            <person name="Briner A.E."/>
            <person name="Felis G.E."/>
            <person name="de Vos W.M."/>
            <person name="Barrangou R."/>
            <person name="Klaenhammer T.R."/>
            <person name="Caufield P.W."/>
            <person name="Cui Y."/>
            <person name="Zhang H."/>
            <person name="O'Toole P.W."/>
        </authorList>
    </citation>
    <scope>NUCLEOTIDE SEQUENCE [LARGE SCALE GENOMIC DNA]</scope>
    <source>
        <strain evidence="1 2">DSM 19674</strain>
    </source>
</reference>
<dbReference type="EMBL" id="AZDY01000037">
    <property type="protein sequence ID" value="KRK83044.1"/>
    <property type="molecule type" value="Genomic_DNA"/>
</dbReference>
<sequence>MPQEIFDVINDDSMLDEDGRTIYRRTPDVHTHKGKIWLKPAIVKDDISSTQIVIPPTAHI</sequence>
<dbReference type="AlphaFoldDB" id="A0A0R1KPX5"/>
<keyword evidence="2" id="KW-1185">Reference proteome</keyword>
<evidence type="ECO:0000313" key="1">
    <source>
        <dbReference type="EMBL" id="KRK83044.1"/>
    </source>
</evidence>